<keyword evidence="3 6" id="KW-0378">Hydrolase</keyword>
<organism evidence="6 7">
    <name type="scientific">Sedimentibacter saalensis</name>
    <dbReference type="NCBI Taxonomy" id="130788"/>
    <lineage>
        <taxon>Bacteria</taxon>
        <taxon>Bacillati</taxon>
        <taxon>Bacillota</taxon>
        <taxon>Tissierellia</taxon>
        <taxon>Sedimentibacter</taxon>
    </lineage>
</organism>
<dbReference type="InterPro" id="IPR036866">
    <property type="entry name" value="RibonucZ/Hydroxyglut_hydro"/>
</dbReference>
<keyword evidence="7" id="KW-1185">Reference proteome</keyword>
<reference evidence="6 7" key="1">
    <citation type="submission" date="2019-07" db="EMBL/GenBank/DDBJ databases">
        <title>Genomic Encyclopedia of Type Strains, Phase I: the one thousand microbial genomes (KMG-I) project.</title>
        <authorList>
            <person name="Kyrpides N."/>
        </authorList>
    </citation>
    <scope>NUCLEOTIDE SEQUENCE [LARGE SCALE GENOMIC DNA]</scope>
    <source>
        <strain evidence="6 7">DSM 13558</strain>
    </source>
</reference>
<dbReference type="GO" id="GO:0016787">
    <property type="term" value="F:hydrolase activity"/>
    <property type="evidence" value="ECO:0007669"/>
    <property type="project" value="UniProtKB-KW"/>
</dbReference>
<accession>A0A562J9E3</accession>
<comment type="caution">
    <text evidence="6">The sequence shown here is derived from an EMBL/GenBank/DDBJ whole genome shotgun (WGS) entry which is preliminary data.</text>
</comment>
<sequence length="206" mass="22638">MIFEAMTVGSYYSNCYIVASDSTKEAAIIDPGADFSKIDQKIIELGLNPKMIILTHAHGDHICAVKELIEKYNAKVCIHEIDALALSDSKINFSKVLFGKDISIDADVKLKDGDVLELGDLKLEIIHTPGHTKGGICIKVGNIMMTGDTLFNNSIGRTDFPGGSFEEIIDSIQEKIFKYDEDIIIYPGHNSPSTIKSEKLSNPFVN</sequence>
<dbReference type="AlphaFoldDB" id="A0A562J9E3"/>
<evidence type="ECO:0000256" key="2">
    <source>
        <dbReference type="ARBA" id="ARBA00022723"/>
    </source>
</evidence>
<dbReference type="PANTHER" id="PTHR46233">
    <property type="entry name" value="HYDROXYACYLGLUTATHIONE HYDROLASE GLOC"/>
    <property type="match status" value="1"/>
</dbReference>
<comment type="cofactor">
    <cofactor evidence="1">
        <name>Zn(2+)</name>
        <dbReference type="ChEBI" id="CHEBI:29105"/>
    </cofactor>
</comment>
<dbReference type="RefSeq" id="WP_019228148.1">
    <property type="nucleotide sequence ID" value="NZ_DAMBUX010000001.1"/>
</dbReference>
<protein>
    <submittedName>
        <fullName evidence="6">Glyoxylase-like metal-dependent hydrolase (Beta-lactamase superfamily II)</fullName>
    </submittedName>
</protein>
<dbReference type="Proteomes" id="UP000315343">
    <property type="component" value="Unassembled WGS sequence"/>
</dbReference>
<evidence type="ECO:0000259" key="5">
    <source>
        <dbReference type="SMART" id="SM00849"/>
    </source>
</evidence>
<dbReference type="Gene3D" id="3.60.15.10">
    <property type="entry name" value="Ribonuclease Z/Hydroxyacylglutathione hydrolase-like"/>
    <property type="match status" value="1"/>
</dbReference>
<name>A0A562J9E3_9FIRM</name>
<dbReference type="Pfam" id="PF00753">
    <property type="entry name" value="Lactamase_B"/>
    <property type="match status" value="1"/>
</dbReference>
<evidence type="ECO:0000313" key="6">
    <source>
        <dbReference type="EMBL" id="TWH79796.1"/>
    </source>
</evidence>
<gene>
    <name evidence="6" type="ORF">LY60_02115</name>
</gene>
<dbReference type="PANTHER" id="PTHR46233:SF3">
    <property type="entry name" value="HYDROXYACYLGLUTATHIONE HYDROLASE GLOC"/>
    <property type="match status" value="1"/>
</dbReference>
<feature type="domain" description="Metallo-beta-lactamase" evidence="5">
    <location>
        <begin position="12"/>
        <end position="189"/>
    </location>
</feature>
<evidence type="ECO:0000256" key="4">
    <source>
        <dbReference type="ARBA" id="ARBA00022833"/>
    </source>
</evidence>
<dbReference type="GO" id="GO:0046872">
    <property type="term" value="F:metal ion binding"/>
    <property type="evidence" value="ECO:0007669"/>
    <property type="project" value="UniProtKB-KW"/>
</dbReference>
<dbReference type="EMBL" id="VLKH01000005">
    <property type="protein sequence ID" value="TWH79796.1"/>
    <property type="molecule type" value="Genomic_DNA"/>
</dbReference>
<dbReference type="SUPFAM" id="SSF56281">
    <property type="entry name" value="Metallo-hydrolase/oxidoreductase"/>
    <property type="match status" value="1"/>
</dbReference>
<dbReference type="InterPro" id="IPR001279">
    <property type="entry name" value="Metallo-B-lactamas"/>
</dbReference>
<evidence type="ECO:0000313" key="7">
    <source>
        <dbReference type="Proteomes" id="UP000315343"/>
    </source>
</evidence>
<dbReference type="SMART" id="SM00849">
    <property type="entry name" value="Lactamase_B"/>
    <property type="match status" value="1"/>
</dbReference>
<proteinExistence type="predicted"/>
<dbReference type="OrthoDB" id="9802248at2"/>
<evidence type="ECO:0000256" key="1">
    <source>
        <dbReference type="ARBA" id="ARBA00001947"/>
    </source>
</evidence>
<dbReference type="InterPro" id="IPR051453">
    <property type="entry name" value="MBL_Glyoxalase_II"/>
</dbReference>
<keyword evidence="2" id="KW-0479">Metal-binding</keyword>
<dbReference type="CDD" id="cd06262">
    <property type="entry name" value="metallo-hydrolase-like_MBL-fold"/>
    <property type="match status" value="1"/>
</dbReference>
<keyword evidence="4" id="KW-0862">Zinc</keyword>
<evidence type="ECO:0000256" key="3">
    <source>
        <dbReference type="ARBA" id="ARBA00022801"/>
    </source>
</evidence>